<dbReference type="PANTHER" id="PTHR24305">
    <property type="entry name" value="CYTOCHROME P450"/>
    <property type="match status" value="1"/>
</dbReference>
<evidence type="ECO:0008006" key="16">
    <source>
        <dbReference type="Google" id="ProtNLM"/>
    </source>
</evidence>
<keyword evidence="12 13" id="KW-0472">Membrane</keyword>
<feature type="transmembrane region" description="Helical" evidence="13">
    <location>
        <begin position="26"/>
        <end position="44"/>
    </location>
</feature>
<evidence type="ECO:0000256" key="4">
    <source>
        <dbReference type="ARBA" id="ARBA00010617"/>
    </source>
</evidence>
<keyword evidence="6 13" id="KW-0812">Transmembrane</keyword>
<dbReference type="GO" id="GO:0020037">
    <property type="term" value="F:heme binding"/>
    <property type="evidence" value="ECO:0007669"/>
    <property type="project" value="InterPro"/>
</dbReference>
<keyword evidence="7" id="KW-0479">Metal-binding</keyword>
<keyword evidence="11" id="KW-0503">Monooxygenase</keyword>
<evidence type="ECO:0000256" key="11">
    <source>
        <dbReference type="ARBA" id="ARBA00023033"/>
    </source>
</evidence>
<sequence length="294" mass="32933">MATGLLTTDTRNSARTLTPVFTSSHIKLLAPIFWTMLYISGYLARSRFKLGNNWRFVDALIWLGRATSLMKLLGWLVSDTLSIPSRTRSRPSSPYGSPSFVGSAVTAPSWFKHRNDAEDWLGLIDKATKEAVDDEKNGLKNETGIEEDKTSSCNSEQHTKLVIERMSDTIPYMERRRKGTWVTSTMGRDLLAVLIHSSLSQRDVASSSSMPTSEILSQISTFLAAGHKTTASALNWCLYELVKHPDARIKLRQSLRELEADFQSVDGVVRESLRVHALVTTDQYDASLHAGRRR</sequence>
<dbReference type="InterPro" id="IPR001128">
    <property type="entry name" value="Cyt_P450"/>
</dbReference>
<dbReference type="InterPro" id="IPR050121">
    <property type="entry name" value="Cytochrome_P450_monoxygenase"/>
</dbReference>
<keyword evidence="5" id="KW-0349">Heme</keyword>
<dbReference type="PRINTS" id="PR00385">
    <property type="entry name" value="P450"/>
</dbReference>
<dbReference type="OrthoDB" id="1470350at2759"/>
<evidence type="ECO:0000256" key="6">
    <source>
        <dbReference type="ARBA" id="ARBA00022692"/>
    </source>
</evidence>
<evidence type="ECO:0000256" key="2">
    <source>
        <dbReference type="ARBA" id="ARBA00004370"/>
    </source>
</evidence>
<dbReference type="GO" id="GO:0005506">
    <property type="term" value="F:iron ion binding"/>
    <property type="evidence" value="ECO:0007669"/>
    <property type="project" value="InterPro"/>
</dbReference>
<dbReference type="SUPFAM" id="SSF48264">
    <property type="entry name" value="Cytochrome P450"/>
    <property type="match status" value="1"/>
</dbReference>
<evidence type="ECO:0000256" key="9">
    <source>
        <dbReference type="ARBA" id="ARBA00023002"/>
    </source>
</evidence>
<evidence type="ECO:0000256" key="3">
    <source>
        <dbReference type="ARBA" id="ARBA00004721"/>
    </source>
</evidence>
<keyword evidence="10" id="KW-0408">Iron</keyword>
<evidence type="ECO:0000256" key="8">
    <source>
        <dbReference type="ARBA" id="ARBA00022989"/>
    </source>
</evidence>
<protein>
    <recommendedName>
        <fullName evidence="16">Cytochrome P450</fullName>
    </recommendedName>
</protein>
<evidence type="ECO:0000256" key="5">
    <source>
        <dbReference type="ARBA" id="ARBA00022617"/>
    </source>
</evidence>
<dbReference type="AlphaFoldDB" id="A0A6A4GWM1"/>
<evidence type="ECO:0000256" key="12">
    <source>
        <dbReference type="ARBA" id="ARBA00023136"/>
    </source>
</evidence>
<gene>
    <name evidence="14" type="ORF">BT96DRAFT_1003207</name>
</gene>
<evidence type="ECO:0000313" key="15">
    <source>
        <dbReference type="Proteomes" id="UP000799118"/>
    </source>
</evidence>
<comment type="similarity">
    <text evidence="4">Belongs to the cytochrome P450 family.</text>
</comment>
<dbReference type="GO" id="GO:0016705">
    <property type="term" value="F:oxidoreductase activity, acting on paired donors, with incorporation or reduction of molecular oxygen"/>
    <property type="evidence" value="ECO:0007669"/>
    <property type="project" value="InterPro"/>
</dbReference>
<comment type="cofactor">
    <cofactor evidence="1">
        <name>heme</name>
        <dbReference type="ChEBI" id="CHEBI:30413"/>
    </cofactor>
</comment>
<accession>A0A6A4GWM1</accession>
<dbReference type="PANTHER" id="PTHR24305:SF166">
    <property type="entry name" value="CYTOCHROME P450 12A4, MITOCHONDRIAL-RELATED"/>
    <property type="match status" value="1"/>
</dbReference>
<dbReference type="InterPro" id="IPR036396">
    <property type="entry name" value="Cyt_P450_sf"/>
</dbReference>
<evidence type="ECO:0000256" key="13">
    <source>
        <dbReference type="SAM" id="Phobius"/>
    </source>
</evidence>
<organism evidence="14 15">
    <name type="scientific">Gymnopus androsaceus JB14</name>
    <dbReference type="NCBI Taxonomy" id="1447944"/>
    <lineage>
        <taxon>Eukaryota</taxon>
        <taxon>Fungi</taxon>
        <taxon>Dikarya</taxon>
        <taxon>Basidiomycota</taxon>
        <taxon>Agaricomycotina</taxon>
        <taxon>Agaricomycetes</taxon>
        <taxon>Agaricomycetidae</taxon>
        <taxon>Agaricales</taxon>
        <taxon>Marasmiineae</taxon>
        <taxon>Omphalotaceae</taxon>
        <taxon>Gymnopus</taxon>
    </lineage>
</organism>
<reference evidence="14" key="1">
    <citation type="journal article" date="2019" name="Environ. Microbiol.">
        <title>Fungal ecological strategies reflected in gene transcription - a case study of two litter decomposers.</title>
        <authorList>
            <person name="Barbi F."/>
            <person name="Kohler A."/>
            <person name="Barry K."/>
            <person name="Baskaran P."/>
            <person name="Daum C."/>
            <person name="Fauchery L."/>
            <person name="Ihrmark K."/>
            <person name="Kuo A."/>
            <person name="LaButti K."/>
            <person name="Lipzen A."/>
            <person name="Morin E."/>
            <person name="Grigoriev I.V."/>
            <person name="Henrissat B."/>
            <person name="Lindahl B."/>
            <person name="Martin F."/>
        </authorList>
    </citation>
    <scope>NUCLEOTIDE SEQUENCE</scope>
    <source>
        <strain evidence="14">JB14</strain>
    </source>
</reference>
<keyword evidence="8 13" id="KW-1133">Transmembrane helix</keyword>
<keyword evidence="9" id="KW-0560">Oxidoreductase</keyword>
<dbReference type="GO" id="GO:0004497">
    <property type="term" value="F:monooxygenase activity"/>
    <property type="evidence" value="ECO:0007669"/>
    <property type="project" value="UniProtKB-KW"/>
</dbReference>
<evidence type="ECO:0000256" key="10">
    <source>
        <dbReference type="ARBA" id="ARBA00023004"/>
    </source>
</evidence>
<keyword evidence="15" id="KW-1185">Reference proteome</keyword>
<evidence type="ECO:0000313" key="14">
    <source>
        <dbReference type="EMBL" id="KAE9389445.1"/>
    </source>
</evidence>
<proteinExistence type="inferred from homology"/>
<dbReference type="Proteomes" id="UP000799118">
    <property type="component" value="Unassembled WGS sequence"/>
</dbReference>
<dbReference type="GO" id="GO:0016020">
    <property type="term" value="C:membrane"/>
    <property type="evidence" value="ECO:0007669"/>
    <property type="project" value="UniProtKB-SubCell"/>
</dbReference>
<evidence type="ECO:0000256" key="7">
    <source>
        <dbReference type="ARBA" id="ARBA00022723"/>
    </source>
</evidence>
<dbReference type="Gene3D" id="1.10.630.10">
    <property type="entry name" value="Cytochrome P450"/>
    <property type="match status" value="1"/>
</dbReference>
<name>A0A6A4GWM1_9AGAR</name>
<comment type="pathway">
    <text evidence="3">Secondary metabolite biosynthesis; terpenoid biosynthesis.</text>
</comment>
<evidence type="ECO:0000256" key="1">
    <source>
        <dbReference type="ARBA" id="ARBA00001971"/>
    </source>
</evidence>
<dbReference type="EMBL" id="ML769696">
    <property type="protein sequence ID" value="KAE9389445.1"/>
    <property type="molecule type" value="Genomic_DNA"/>
</dbReference>
<dbReference type="Pfam" id="PF00067">
    <property type="entry name" value="p450"/>
    <property type="match status" value="1"/>
</dbReference>
<comment type="subcellular location">
    <subcellularLocation>
        <location evidence="2">Membrane</location>
    </subcellularLocation>
</comment>